<dbReference type="Pfam" id="PF01638">
    <property type="entry name" value="HxlR"/>
    <property type="match status" value="1"/>
</dbReference>
<evidence type="ECO:0000259" key="4">
    <source>
        <dbReference type="PROSITE" id="PS51118"/>
    </source>
</evidence>
<comment type="caution">
    <text evidence="5">The sequence shown here is derived from an EMBL/GenBank/DDBJ whole genome shotgun (WGS) entry which is preliminary data.</text>
</comment>
<evidence type="ECO:0000256" key="1">
    <source>
        <dbReference type="ARBA" id="ARBA00023015"/>
    </source>
</evidence>
<organism evidence="5 6">
    <name type="scientific">Haloactinopolyspora alba</name>
    <dbReference type="NCBI Taxonomy" id="648780"/>
    <lineage>
        <taxon>Bacteria</taxon>
        <taxon>Bacillati</taxon>
        <taxon>Actinomycetota</taxon>
        <taxon>Actinomycetes</taxon>
        <taxon>Jiangellales</taxon>
        <taxon>Jiangellaceae</taxon>
        <taxon>Haloactinopolyspora</taxon>
    </lineage>
</organism>
<gene>
    <name evidence="5" type="ORF">CLV30_112101</name>
</gene>
<reference evidence="5 6" key="1">
    <citation type="submission" date="2018-03" db="EMBL/GenBank/DDBJ databases">
        <title>Genomic Encyclopedia of Archaeal and Bacterial Type Strains, Phase II (KMG-II): from individual species to whole genera.</title>
        <authorList>
            <person name="Goeker M."/>
        </authorList>
    </citation>
    <scope>NUCLEOTIDE SEQUENCE [LARGE SCALE GENOMIC DNA]</scope>
    <source>
        <strain evidence="5 6">DSM 45211</strain>
    </source>
</reference>
<keyword evidence="6" id="KW-1185">Reference proteome</keyword>
<dbReference type="EMBL" id="PYGE01000012">
    <property type="protein sequence ID" value="PSL01862.1"/>
    <property type="molecule type" value="Genomic_DNA"/>
</dbReference>
<keyword evidence="1" id="KW-0805">Transcription regulation</keyword>
<protein>
    <submittedName>
        <fullName evidence="5">HxlR family transcriptional regulator</fullName>
    </submittedName>
</protein>
<evidence type="ECO:0000256" key="2">
    <source>
        <dbReference type="ARBA" id="ARBA00023125"/>
    </source>
</evidence>
<dbReference type="PANTHER" id="PTHR33204">
    <property type="entry name" value="TRANSCRIPTIONAL REGULATOR, MARR FAMILY"/>
    <property type="match status" value="1"/>
</dbReference>
<dbReference type="InterPro" id="IPR036390">
    <property type="entry name" value="WH_DNA-bd_sf"/>
</dbReference>
<dbReference type="PROSITE" id="PS51118">
    <property type="entry name" value="HTH_HXLR"/>
    <property type="match status" value="1"/>
</dbReference>
<keyword evidence="2" id="KW-0238">DNA-binding</keyword>
<keyword evidence="3" id="KW-0804">Transcription</keyword>
<dbReference type="PANTHER" id="PTHR33204:SF18">
    <property type="entry name" value="TRANSCRIPTIONAL REGULATORY PROTEIN"/>
    <property type="match status" value="1"/>
</dbReference>
<name>A0A2P8DXE3_9ACTN</name>
<sequence>MSVRRRYGQGCPVAHALDMIGERWALLVVRELRLGGRRFSDLQEALPGAGPTVLSQRLRDLESVGVLRRRTLPSPANARIYELTDWGAELEPVFRALARWGARSPIVPLEGPISSDSMMLGLRTFFPSTVDPPWSATYEVRITRSGSGGPEGVDGGDADGVDGAGFDSYVVEILDGRLQRLARDVPSGAPDIVVSASRDALKAVLDGTESAAAAVAAGRIDVAGDVETVQRLADASRSLPPAASAR</sequence>
<accession>A0A2P8DXE3</accession>
<dbReference type="Proteomes" id="UP000243528">
    <property type="component" value="Unassembled WGS sequence"/>
</dbReference>
<evidence type="ECO:0000313" key="5">
    <source>
        <dbReference type="EMBL" id="PSL01862.1"/>
    </source>
</evidence>
<evidence type="ECO:0000313" key="6">
    <source>
        <dbReference type="Proteomes" id="UP000243528"/>
    </source>
</evidence>
<dbReference type="GO" id="GO:0003677">
    <property type="term" value="F:DNA binding"/>
    <property type="evidence" value="ECO:0007669"/>
    <property type="project" value="UniProtKB-KW"/>
</dbReference>
<evidence type="ECO:0000256" key="3">
    <source>
        <dbReference type="ARBA" id="ARBA00023163"/>
    </source>
</evidence>
<feature type="domain" description="HTH hxlR-type" evidence="4">
    <location>
        <begin position="11"/>
        <end position="109"/>
    </location>
</feature>
<dbReference type="Pfam" id="PF02036">
    <property type="entry name" value="SCP2"/>
    <property type="match status" value="1"/>
</dbReference>
<dbReference type="Gene3D" id="3.30.1050.10">
    <property type="entry name" value="SCP2 sterol-binding domain"/>
    <property type="match status" value="1"/>
</dbReference>
<dbReference type="InterPro" id="IPR003033">
    <property type="entry name" value="SCP2_sterol-bd_dom"/>
</dbReference>
<dbReference type="RefSeq" id="WP_106538325.1">
    <property type="nucleotide sequence ID" value="NZ_PYGE01000012.1"/>
</dbReference>
<dbReference type="InterPro" id="IPR036388">
    <property type="entry name" value="WH-like_DNA-bd_sf"/>
</dbReference>
<dbReference type="OrthoDB" id="9792527at2"/>
<dbReference type="SUPFAM" id="SSF46785">
    <property type="entry name" value="Winged helix' DNA-binding domain"/>
    <property type="match status" value="1"/>
</dbReference>
<dbReference type="SUPFAM" id="SSF55718">
    <property type="entry name" value="SCP-like"/>
    <property type="match status" value="1"/>
</dbReference>
<proteinExistence type="predicted"/>
<dbReference type="Gene3D" id="1.10.10.10">
    <property type="entry name" value="Winged helix-like DNA-binding domain superfamily/Winged helix DNA-binding domain"/>
    <property type="match status" value="1"/>
</dbReference>
<dbReference type="InterPro" id="IPR036527">
    <property type="entry name" value="SCP2_sterol-bd_dom_sf"/>
</dbReference>
<dbReference type="AlphaFoldDB" id="A0A2P8DXE3"/>
<dbReference type="InterPro" id="IPR002577">
    <property type="entry name" value="HTH_HxlR"/>
</dbReference>